<dbReference type="EMBL" id="JARK01001548">
    <property type="protein sequence ID" value="EYB90904.1"/>
    <property type="molecule type" value="Genomic_DNA"/>
</dbReference>
<proteinExistence type="predicted"/>
<dbReference type="Proteomes" id="UP000024635">
    <property type="component" value="Unassembled WGS sequence"/>
</dbReference>
<reference evidence="3" key="1">
    <citation type="journal article" date="2015" name="Nat. Genet.">
        <title>The genome and transcriptome of the zoonotic hookworm Ancylostoma ceylanicum identify infection-specific gene families.</title>
        <authorList>
            <person name="Schwarz E.M."/>
            <person name="Hu Y."/>
            <person name="Antoshechkin I."/>
            <person name="Miller M.M."/>
            <person name="Sternberg P.W."/>
            <person name="Aroian R.V."/>
        </authorList>
    </citation>
    <scope>NUCLEOTIDE SEQUENCE</scope>
    <source>
        <strain evidence="3">HY135</strain>
    </source>
</reference>
<protein>
    <submittedName>
        <fullName evidence="2">Uncharacterized protein</fullName>
    </submittedName>
</protein>
<keyword evidence="1" id="KW-1133">Transmembrane helix</keyword>
<keyword evidence="3" id="KW-1185">Reference proteome</keyword>
<evidence type="ECO:0000313" key="2">
    <source>
        <dbReference type="EMBL" id="EYB90904.1"/>
    </source>
</evidence>
<accession>A0A016SKR3</accession>
<feature type="transmembrane region" description="Helical" evidence="1">
    <location>
        <begin position="28"/>
        <end position="47"/>
    </location>
</feature>
<sequence length="153" mass="17852">MCSQDVHRSHFDHIFNFQFRKKRTQMRCVSQFHFVLVILAIIVRVATGGEPPVNKMNPYDSETSSCFFQGRVSLFKKIYNIDGKICLNLYGRLELDSKLEEVELRVLQFSLFSFSFHLAEETAPLCQYCYVLFSCSGTRDSHLQPEWYTSSLI</sequence>
<gene>
    <name evidence="2" type="primary">Acey_s0212.g2227</name>
    <name evidence="2" type="ORF">Y032_0212g2227</name>
</gene>
<evidence type="ECO:0000313" key="3">
    <source>
        <dbReference type="Proteomes" id="UP000024635"/>
    </source>
</evidence>
<name>A0A016SKR3_9BILA</name>
<organism evidence="2 3">
    <name type="scientific">Ancylostoma ceylanicum</name>
    <dbReference type="NCBI Taxonomy" id="53326"/>
    <lineage>
        <taxon>Eukaryota</taxon>
        <taxon>Metazoa</taxon>
        <taxon>Ecdysozoa</taxon>
        <taxon>Nematoda</taxon>
        <taxon>Chromadorea</taxon>
        <taxon>Rhabditida</taxon>
        <taxon>Rhabditina</taxon>
        <taxon>Rhabditomorpha</taxon>
        <taxon>Strongyloidea</taxon>
        <taxon>Ancylostomatidae</taxon>
        <taxon>Ancylostomatinae</taxon>
        <taxon>Ancylostoma</taxon>
    </lineage>
</organism>
<keyword evidence="1" id="KW-0812">Transmembrane</keyword>
<evidence type="ECO:0000256" key="1">
    <source>
        <dbReference type="SAM" id="Phobius"/>
    </source>
</evidence>
<dbReference type="AlphaFoldDB" id="A0A016SKR3"/>
<keyword evidence="1" id="KW-0472">Membrane</keyword>
<comment type="caution">
    <text evidence="2">The sequence shown here is derived from an EMBL/GenBank/DDBJ whole genome shotgun (WGS) entry which is preliminary data.</text>
</comment>